<protein>
    <recommendedName>
        <fullName evidence="3">Sigma-54 factor interaction domain-containing protein</fullName>
    </recommendedName>
</protein>
<dbReference type="GO" id="GO:0005524">
    <property type="term" value="F:ATP binding"/>
    <property type="evidence" value="ECO:0007669"/>
    <property type="project" value="UniProtKB-KW"/>
</dbReference>
<dbReference type="PRINTS" id="PR01590">
    <property type="entry name" value="HTHFIS"/>
</dbReference>
<dbReference type="Proteomes" id="UP000014803">
    <property type="component" value="Chromosome"/>
</dbReference>
<dbReference type="PANTHER" id="PTHR32071:SF14">
    <property type="entry name" value="TRANSCRIPTIONAL REGULATORY PROTEIN RTCR"/>
    <property type="match status" value="1"/>
</dbReference>
<dbReference type="GO" id="GO:0043565">
    <property type="term" value="F:sequence-specific DNA binding"/>
    <property type="evidence" value="ECO:0007669"/>
    <property type="project" value="InterPro"/>
</dbReference>
<dbReference type="AlphaFoldDB" id="S4YF76"/>
<keyword evidence="2" id="KW-0067">ATP-binding</keyword>
<dbReference type="Pfam" id="PF02954">
    <property type="entry name" value="HTH_8"/>
    <property type="match status" value="1"/>
</dbReference>
<feature type="domain" description="Sigma-54 factor interaction" evidence="3">
    <location>
        <begin position="13"/>
        <end position="251"/>
    </location>
</feature>
<dbReference type="Pfam" id="PF00158">
    <property type="entry name" value="Sigma54_activat"/>
    <property type="match status" value="1"/>
</dbReference>
<dbReference type="PROSITE" id="PS50045">
    <property type="entry name" value="SIGMA54_INTERACT_4"/>
    <property type="match status" value="1"/>
</dbReference>
<dbReference type="GO" id="GO:0006355">
    <property type="term" value="P:regulation of DNA-templated transcription"/>
    <property type="evidence" value="ECO:0007669"/>
    <property type="project" value="InterPro"/>
</dbReference>
<evidence type="ECO:0000313" key="5">
    <source>
        <dbReference type="Proteomes" id="UP000014803"/>
    </source>
</evidence>
<dbReference type="PANTHER" id="PTHR32071">
    <property type="entry name" value="TRANSCRIPTIONAL REGULATORY PROTEIN"/>
    <property type="match status" value="1"/>
</dbReference>
<dbReference type="InterPro" id="IPR027417">
    <property type="entry name" value="P-loop_NTPase"/>
</dbReference>
<dbReference type="SUPFAM" id="SSF52540">
    <property type="entry name" value="P-loop containing nucleoside triphosphate hydrolases"/>
    <property type="match status" value="1"/>
</dbReference>
<evidence type="ECO:0000256" key="1">
    <source>
        <dbReference type="ARBA" id="ARBA00022741"/>
    </source>
</evidence>
<keyword evidence="1" id="KW-0547">Nucleotide-binding</keyword>
<dbReference type="Gene3D" id="1.10.8.60">
    <property type="match status" value="1"/>
</dbReference>
<gene>
    <name evidence="4" type="ORF">SCE1572_47905</name>
</gene>
<dbReference type="KEGG" id="scu:SCE1572_47905"/>
<accession>S4YF76</accession>
<dbReference type="InterPro" id="IPR002197">
    <property type="entry name" value="HTH_Fis"/>
</dbReference>
<dbReference type="SUPFAM" id="SSF46689">
    <property type="entry name" value="Homeodomain-like"/>
    <property type="match status" value="1"/>
</dbReference>
<dbReference type="PATRIC" id="fig|1254432.3.peg.10817"/>
<dbReference type="InterPro" id="IPR003593">
    <property type="entry name" value="AAA+_ATPase"/>
</dbReference>
<sequence length="347" mass="38402">MGSDDDGHVWDPARVKSAALREALSTLEEWAPLRVPVLLVGERGTGKTTLANFLRSMSPFQKAQGTNWPTVVCGQFRVNPELARSELFGHVEGAFTGATKVRPGLLEQADGDTVFFDEIADIDRDTQRLLMAAIEGRGFQRLGDVKVRHSNFRLVCATNRSLAELRDDVLDLDFMDRIAVFVLSVPPLRQCREDLPDAWRLVLSRATRSAGISPDGWERFVEHVTLRDAIASHPLPGNFRDLQRAAYHLLASLKAGRSEDRIVDGAIAALGPRESPRRAVPAASELAELLPLENLRAQLDEYERSWHEAALTKASGNKSEAARLLGVPRKTFESRLRSVGRIDDPDG</sequence>
<evidence type="ECO:0000256" key="2">
    <source>
        <dbReference type="ARBA" id="ARBA00022840"/>
    </source>
</evidence>
<dbReference type="EMBL" id="CP003969">
    <property type="protein sequence ID" value="AGP41548.1"/>
    <property type="molecule type" value="Genomic_DNA"/>
</dbReference>
<dbReference type="InterPro" id="IPR002078">
    <property type="entry name" value="Sigma_54_int"/>
</dbReference>
<dbReference type="eggNOG" id="COG2204">
    <property type="taxonomic scope" value="Bacteria"/>
</dbReference>
<dbReference type="SMART" id="SM00382">
    <property type="entry name" value="AAA"/>
    <property type="match status" value="1"/>
</dbReference>
<dbReference type="Gene3D" id="3.40.50.300">
    <property type="entry name" value="P-loop containing nucleotide triphosphate hydrolases"/>
    <property type="match status" value="1"/>
</dbReference>
<evidence type="ECO:0000313" key="4">
    <source>
        <dbReference type="EMBL" id="AGP41548.1"/>
    </source>
</evidence>
<dbReference type="CDD" id="cd00009">
    <property type="entry name" value="AAA"/>
    <property type="match status" value="1"/>
</dbReference>
<organism evidence="4 5">
    <name type="scientific">Sorangium cellulosum So0157-2</name>
    <dbReference type="NCBI Taxonomy" id="1254432"/>
    <lineage>
        <taxon>Bacteria</taxon>
        <taxon>Pseudomonadati</taxon>
        <taxon>Myxococcota</taxon>
        <taxon>Polyangia</taxon>
        <taxon>Polyangiales</taxon>
        <taxon>Polyangiaceae</taxon>
        <taxon>Sorangium</taxon>
    </lineage>
</organism>
<reference evidence="4 5" key="1">
    <citation type="journal article" date="2013" name="Sci. Rep.">
        <title>Extraordinary expansion of a Sorangium cellulosum genome from an alkaline milieu.</title>
        <authorList>
            <person name="Han K."/>
            <person name="Li Z.F."/>
            <person name="Peng R."/>
            <person name="Zhu L.P."/>
            <person name="Zhou T."/>
            <person name="Wang L.G."/>
            <person name="Li S.G."/>
            <person name="Zhang X.B."/>
            <person name="Hu W."/>
            <person name="Wu Z.H."/>
            <person name="Qin N."/>
            <person name="Li Y.Z."/>
        </authorList>
    </citation>
    <scope>NUCLEOTIDE SEQUENCE [LARGE SCALE GENOMIC DNA]</scope>
    <source>
        <strain evidence="4 5">So0157-2</strain>
    </source>
</reference>
<proteinExistence type="predicted"/>
<evidence type="ECO:0000259" key="3">
    <source>
        <dbReference type="PROSITE" id="PS50045"/>
    </source>
</evidence>
<name>S4YF76_SORCE</name>
<dbReference type="HOGENOM" id="CLU_000445_0_7_7"/>
<dbReference type="Gene3D" id="1.10.10.60">
    <property type="entry name" value="Homeodomain-like"/>
    <property type="match status" value="1"/>
</dbReference>
<dbReference type="STRING" id="1254432.SCE1572_47905"/>
<dbReference type="InterPro" id="IPR009057">
    <property type="entry name" value="Homeodomain-like_sf"/>
</dbReference>